<dbReference type="SUPFAM" id="SSF53187">
    <property type="entry name" value="Zn-dependent exopeptidases"/>
    <property type="match status" value="1"/>
</dbReference>
<feature type="binding site" evidence="2">
    <location>
        <position position="105"/>
    </location>
    <ligand>
        <name>Mn(2+)</name>
        <dbReference type="ChEBI" id="CHEBI:29035"/>
        <label>2</label>
    </ligand>
</feature>
<evidence type="ECO:0000256" key="2">
    <source>
        <dbReference type="PIRSR" id="PIRSR005962-1"/>
    </source>
</evidence>
<dbReference type="NCBIfam" id="TIGR01891">
    <property type="entry name" value="amidohydrolases"/>
    <property type="match status" value="1"/>
</dbReference>
<keyword evidence="2" id="KW-0479">Metal-binding</keyword>
<dbReference type="GO" id="GO:0050118">
    <property type="term" value="F:N-acetyldiaminopimelate deacetylase activity"/>
    <property type="evidence" value="ECO:0007669"/>
    <property type="project" value="UniProtKB-ARBA"/>
</dbReference>
<dbReference type="InterPro" id="IPR017439">
    <property type="entry name" value="Amidohydrolase"/>
</dbReference>
<keyword evidence="1 4" id="KW-0378">Hydrolase</keyword>
<dbReference type="Gene3D" id="3.40.630.10">
    <property type="entry name" value="Zn peptidases"/>
    <property type="match status" value="1"/>
</dbReference>
<reference evidence="4" key="1">
    <citation type="journal article" date="2020" name="mSystems">
        <title>Genome- and Community-Level Interaction Insights into Carbon Utilization and Element Cycling Functions of Hydrothermarchaeota in Hydrothermal Sediment.</title>
        <authorList>
            <person name="Zhou Z."/>
            <person name="Liu Y."/>
            <person name="Xu W."/>
            <person name="Pan J."/>
            <person name="Luo Z.H."/>
            <person name="Li M."/>
        </authorList>
    </citation>
    <scope>NUCLEOTIDE SEQUENCE [LARGE SCALE GENOMIC DNA]</scope>
    <source>
        <strain evidence="4">SpSt-289</strain>
    </source>
</reference>
<dbReference type="PANTHER" id="PTHR11014:SF63">
    <property type="entry name" value="METALLOPEPTIDASE, PUTATIVE (AFU_ORTHOLOGUE AFUA_6G09600)-RELATED"/>
    <property type="match status" value="1"/>
</dbReference>
<gene>
    <name evidence="4" type="ORF">ENQ20_16245</name>
</gene>
<dbReference type="InterPro" id="IPR002933">
    <property type="entry name" value="Peptidase_M20"/>
</dbReference>
<comment type="caution">
    <text evidence="4">The sequence shown here is derived from an EMBL/GenBank/DDBJ whole genome shotgun (WGS) entry which is preliminary data.</text>
</comment>
<dbReference type="Gene3D" id="3.30.70.360">
    <property type="match status" value="1"/>
</dbReference>
<dbReference type="PIRSF" id="PIRSF005962">
    <property type="entry name" value="Pept_M20D_amidohydro"/>
    <property type="match status" value="1"/>
</dbReference>
<feature type="domain" description="Peptidase M20 dimerisation" evidence="3">
    <location>
        <begin position="191"/>
        <end position="283"/>
    </location>
</feature>
<feature type="binding site" evidence="2">
    <location>
        <position position="103"/>
    </location>
    <ligand>
        <name>Mn(2+)</name>
        <dbReference type="ChEBI" id="CHEBI:29035"/>
        <label>2</label>
    </ligand>
</feature>
<dbReference type="AlphaFoldDB" id="A0A7C1FV08"/>
<dbReference type="InterPro" id="IPR036264">
    <property type="entry name" value="Bact_exopeptidase_dim_dom"/>
</dbReference>
<keyword evidence="2" id="KW-0464">Manganese</keyword>
<dbReference type="GO" id="GO:0019877">
    <property type="term" value="P:diaminopimelate biosynthetic process"/>
    <property type="evidence" value="ECO:0007669"/>
    <property type="project" value="UniProtKB-ARBA"/>
</dbReference>
<protein>
    <submittedName>
        <fullName evidence="4">Amidohydrolase</fullName>
    </submittedName>
</protein>
<name>A0A7C1FV08_9CHLR</name>
<evidence type="ECO:0000259" key="3">
    <source>
        <dbReference type="Pfam" id="PF07687"/>
    </source>
</evidence>
<proteinExistence type="predicted"/>
<dbReference type="FunFam" id="3.30.70.360:FF:000001">
    <property type="entry name" value="N-acetyldiaminopimelate deacetylase"/>
    <property type="match status" value="1"/>
</dbReference>
<organism evidence="4">
    <name type="scientific">Caldilinea aerophila</name>
    <dbReference type="NCBI Taxonomy" id="133453"/>
    <lineage>
        <taxon>Bacteria</taxon>
        <taxon>Bacillati</taxon>
        <taxon>Chloroflexota</taxon>
        <taxon>Caldilineae</taxon>
        <taxon>Caldilineales</taxon>
        <taxon>Caldilineaceae</taxon>
        <taxon>Caldilinea</taxon>
    </lineage>
</organism>
<dbReference type="Pfam" id="PF07687">
    <property type="entry name" value="M20_dimer"/>
    <property type="match status" value="1"/>
</dbReference>
<feature type="binding site" evidence="2">
    <location>
        <position position="139"/>
    </location>
    <ligand>
        <name>Mn(2+)</name>
        <dbReference type="ChEBI" id="CHEBI:29035"/>
        <label>2</label>
    </ligand>
</feature>
<dbReference type="SUPFAM" id="SSF55031">
    <property type="entry name" value="Bacterial exopeptidase dimerisation domain"/>
    <property type="match status" value="1"/>
</dbReference>
<accession>A0A7C1FV08</accession>
<evidence type="ECO:0000256" key="1">
    <source>
        <dbReference type="ARBA" id="ARBA00022801"/>
    </source>
</evidence>
<dbReference type="EMBL" id="DSMG01000166">
    <property type="protein sequence ID" value="HDX33015.1"/>
    <property type="molecule type" value="Genomic_DNA"/>
</dbReference>
<dbReference type="GO" id="GO:0046872">
    <property type="term" value="F:metal ion binding"/>
    <property type="evidence" value="ECO:0007669"/>
    <property type="project" value="UniProtKB-KW"/>
</dbReference>
<evidence type="ECO:0000313" key="4">
    <source>
        <dbReference type="EMBL" id="HDX33015.1"/>
    </source>
</evidence>
<sequence length="399" mass="43442">MTTPSELLKQAQMLSGQLIDWRRDIHMHPELSFQERRTARLVADELAKMGIEAQTGVGKTGVVGLLGEGRPVVAIRADMDALPIDEQNDVPYRSRTPGVMHACGHDAHTAILLGVARLLSTMPDRPAGQIRFLFQPSEENADEENKSGAVRMIEDGALEGVDAVIALHVASDLPSQHIMIVDGYASANEDSFEIWLRGTGGHGAYPHQSVDPTFILAQVLNAIHGIRARRIDPMKAAVISIGAIHAGTATNVIPSEVYLSGTMRSFEDDVRQQLRNELARVLEICRVLGGDFELKLRSGYPSLYNDPDVARLVRIAVRDLVGAQALLEPEPMMGAEDFSYMARKAPGAMLMLGAKKDGLDRPHHTPIFDIDESAMPLGVAILADVACRLLRQKSELSTA</sequence>
<dbReference type="Pfam" id="PF01546">
    <property type="entry name" value="Peptidase_M20"/>
    <property type="match status" value="1"/>
</dbReference>
<dbReference type="InterPro" id="IPR011650">
    <property type="entry name" value="Peptidase_M20_dimer"/>
</dbReference>
<dbReference type="CDD" id="cd03886">
    <property type="entry name" value="M20_Acy1"/>
    <property type="match status" value="1"/>
</dbReference>
<comment type="cofactor">
    <cofactor evidence="2">
        <name>Mn(2+)</name>
        <dbReference type="ChEBI" id="CHEBI:29035"/>
    </cofactor>
    <text evidence="2">The Mn(2+) ion enhances activity.</text>
</comment>
<feature type="binding site" evidence="2">
    <location>
        <position position="168"/>
    </location>
    <ligand>
        <name>Mn(2+)</name>
        <dbReference type="ChEBI" id="CHEBI:29035"/>
        <label>2</label>
    </ligand>
</feature>
<feature type="binding site" evidence="2">
    <location>
        <position position="364"/>
    </location>
    <ligand>
        <name>Mn(2+)</name>
        <dbReference type="ChEBI" id="CHEBI:29035"/>
        <label>2</label>
    </ligand>
</feature>
<dbReference type="PANTHER" id="PTHR11014">
    <property type="entry name" value="PEPTIDASE M20 FAMILY MEMBER"/>
    <property type="match status" value="1"/>
</dbReference>